<keyword evidence="2" id="KW-1185">Reference proteome</keyword>
<evidence type="ECO:0000313" key="1">
    <source>
        <dbReference type="EMBL" id="ADC47006.1"/>
    </source>
</evidence>
<dbReference type="KEGG" id="mru:mru_1156"/>
<sequence length="133" mass="15680">MQVAIAKKENGEILELDDISYQFVLWLNENNLTQLDPIYAKSVLKTTVGEFSKLTSQHEFEGEDEMLVPQLNYFVELSTWASWKDGKLMDEDEEITISFEICDVVFNRETMKEEYHPIEMTYMKSFIESFLEK</sequence>
<name>D3E395_METRM</name>
<dbReference type="Proteomes" id="UP000008680">
    <property type="component" value="Chromosome"/>
</dbReference>
<organism evidence="1 2">
    <name type="scientific">Methanobrevibacter ruminantium (strain ATCC 35063 / DSM 1093 / JCM 13430 / OCM 146 / M1)</name>
    <name type="common">Methanobacterium ruminantium</name>
    <dbReference type="NCBI Taxonomy" id="634498"/>
    <lineage>
        <taxon>Archaea</taxon>
        <taxon>Methanobacteriati</taxon>
        <taxon>Methanobacteriota</taxon>
        <taxon>Methanomada group</taxon>
        <taxon>Methanobacteria</taxon>
        <taxon>Methanobacteriales</taxon>
        <taxon>Methanobacteriaceae</taxon>
        <taxon>Methanobrevibacter</taxon>
    </lineage>
</organism>
<accession>D3E395</accession>
<dbReference type="EMBL" id="CP001719">
    <property type="protein sequence ID" value="ADC47006.1"/>
    <property type="molecule type" value="Genomic_DNA"/>
</dbReference>
<dbReference type="PATRIC" id="fig|634498.28.peg.1157"/>
<gene>
    <name evidence="1" type="ordered locus">mru_1156</name>
</gene>
<reference evidence="1 2" key="1">
    <citation type="journal article" date="2010" name="PLoS ONE">
        <title>The genome sequence of the rumen methanogen Methanobrevibacter ruminantium reveals new possibilities for controlling ruminant methane emissions.</title>
        <authorList>
            <person name="Leahy S.C."/>
            <person name="Kelly W.J."/>
            <person name="Altermann E."/>
            <person name="Ronimus R.S."/>
            <person name="Yeoman C.J."/>
            <person name="Pacheco D.M."/>
            <person name="Li D."/>
            <person name="Kong Z."/>
            <person name="McTavish S."/>
            <person name="Sang C."/>
            <person name="Lambie S.C."/>
            <person name="Janssen P.H."/>
            <person name="Dey D."/>
            <person name="Attwood G.T."/>
        </authorList>
    </citation>
    <scope>NUCLEOTIDE SEQUENCE [LARGE SCALE GENOMIC DNA]</scope>
    <source>
        <strain evidence="2">ATCC 35063 / DSM 1093 / JCM 13430 / OCM 146 / M1</strain>
    </source>
</reference>
<dbReference type="HOGENOM" id="CLU_1901962_0_0_2"/>
<protein>
    <submittedName>
        <fullName evidence="1">Uncharacterized protein</fullName>
    </submittedName>
</protein>
<proteinExistence type="predicted"/>
<evidence type="ECO:0000313" key="2">
    <source>
        <dbReference type="Proteomes" id="UP000008680"/>
    </source>
</evidence>
<dbReference type="OrthoDB" id="377271at2157"/>
<dbReference type="GeneID" id="8770807"/>
<dbReference type="RefSeq" id="WP_012955956.1">
    <property type="nucleotide sequence ID" value="NC_013790.1"/>
</dbReference>
<dbReference type="AlphaFoldDB" id="D3E395"/>